<proteinExistence type="predicted"/>
<sequence>MKLSVNIHKELTGFTLKTSFETMEGSPLGLLGASGSGKSMILRCIAGLETPTNGRIVLNERVLFDSEEKIDIPSRKRKVGFLFQNYALFPHMTIAENIAFALGDLTKKQRSEKVKEYITMMKLQGLEERYPSQLSGGQQQRVAIARALAIEPEVLLLDEPFSALDNHLKGQIEKQLIETLASYKGTSIFVSHNMEEVYRICDNVIILSEGKVEAYGKKGEIFENPPTIKVAQLTGCSNFSRIQPVATGVFEAVDWGCRLKVEKPVPESVTYVGIKPSNIDLRRNVQGDNVFEGSVVGLNEGLQTVTVYLSLKKFDGKSSSHYLQWEVSKEKWARVEKQTTSWFICLDEGKLFFME</sequence>
<keyword evidence="5" id="KW-0378">Hydrolase</keyword>
<dbReference type="InterPro" id="IPR003439">
    <property type="entry name" value="ABC_transporter-like_ATP-bd"/>
</dbReference>
<dbReference type="Proteomes" id="UP000192478">
    <property type="component" value="Chromosome"/>
</dbReference>
<dbReference type="GO" id="GO:0016887">
    <property type="term" value="F:ATP hydrolysis activity"/>
    <property type="evidence" value="ECO:0007669"/>
    <property type="project" value="InterPro"/>
</dbReference>
<dbReference type="Gene3D" id="3.40.50.300">
    <property type="entry name" value="P-loop containing nucleotide triphosphate hydrolases"/>
    <property type="match status" value="1"/>
</dbReference>
<dbReference type="InterPro" id="IPR003593">
    <property type="entry name" value="AAA+_ATPase"/>
</dbReference>
<reference evidence="5 7" key="2">
    <citation type="submission" date="2017-03" db="EMBL/GenBank/DDBJ databases">
        <title>Complete sequence of Clostridium formicaceticum DSM 92.</title>
        <authorList>
            <person name="Poehlein A."/>
            <person name="Karl M."/>
            <person name="Bengelsdorf F.R."/>
            <person name="Duerre P."/>
            <person name="Daniel R."/>
        </authorList>
    </citation>
    <scope>NUCLEOTIDE SEQUENCE [LARGE SCALE GENOMIC DNA]</scope>
    <source>
        <strain evidence="5 7">DSM 92</strain>
    </source>
</reference>
<evidence type="ECO:0000313" key="7">
    <source>
        <dbReference type="Proteomes" id="UP000192478"/>
    </source>
</evidence>
<dbReference type="PROSITE" id="PS50893">
    <property type="entry name" value="ABC_TRANSPORTER_2"/>
    <property type="match status" value="1"/>
</dbReference>
<dbReference type="KEGG" id="cfm:BJL90_12455"/>
<dbReference type="InterPro" id="IPR027417">
    <property type="entry name" value="P-loop_NTPase"/>
</dbReference>
<name>A0AAC9RHD2_9CLOT</name>
<dbReference type="EC" id="3.6.3.25" evidence="5"/>
<dbReference type="SUPFAM" id="SSF52540">
    <property type="entry name" value="P-loop containing nucleoside triphosphate hydrolases"/>
    <property type="match status" value="1"/>
</dbReference>
<dbReference type="EMBL" id="CP020559">
    <property type="protein sequence ID" value="ARE87021.1"/>
    <property type="molecule type" value="Genomic_DNA"/>
</dbReference>
<keyword evidence="2 5" id="KW-0067">ATP-binding</keyword>
<organism evidence="5 7">
    <name type="scientific">Clostridium formicaceticum</name>
    <dbReference type="NCBI Taxonomy" id="1497"/>
    <lineage>
        <taxon>Bacteria</taxon>
        <taxon>Bacillati</taxon>
        <taxon>Bacillota</taxon>
        <taxon>Clostridia</taxon>
        <taxon>Eubacteriales</taxon>
        <taxon>Clostridiaceae</taxon>
        <taxon>Clostridium</taxon>
    </lineage>
</organism>
<dbReference type="GO" id="GO:0005524">
    <property type="term" value="F:ATP binding"/>
    <property type="evidence" value="ECO:0007669"/>
    <property type="project" value="UniProtKB-KW"/>
</dbReference>
<dbReference type="RefSeq" id="WP_070968439.1">
    <property type="nucleotide sequence ID" value="NZ_CP017603.1"/>
</dbReference>
<evidence type="ECO:0000313" key="5">
    <source>
        <dbReference type="EMBL" id="ARE87021.1"/>
    </source>
</evidence>
<dbReference type="EMBL" id="CP017603">
    <property type="protein sequence ID" value="AOY76601.1"/>
    <property type="molecule type" value="Genomic_DNA"/>
</dbReference>
<dbReference type="PANTHER" id="PTHR43514:SF1">
    <property type="entry name" value="SULFATE_THIOSULFATE IMPORT ATP-BINDING PROTEIN CYSA"/>
    <property type="match status" value="1"/>
</dbReference>
<dbReference type="Pfam" id="PF00005">
    <property type="entry name" value="ABC_tran"/>
    <property type="match status" value="1"/>
</dbReference>
<evidence type="ECO:0000313" key="6">
    <source>
        <dbReference type="Proteomes" id="UP000177894"/>
    </source>
</evidence>
<evidence type="ECO:0000256" key="2">
    <source>
        <dbReference type="ARBA" id="ARBA00022840"/>
    </source>
</evidence>
<dbReference type="PANTHER" id="PTHR43514">
    <property type="entry name" value="ABC TRANSPORTER I FAMILY MEMBER 10"/>
    <property type="match status" value="1"/>
</dbReference>
<dbReference type="Proteomes" id="UP000177894">
    <property type="component" value="Chromosome"/>
</dbReference>
<keyword evidence="6" id="KW-1185">Reference proteome</keyword>
<accession>A0AAC9RHD2</accession>
<keyword evidence="1" id="KW-0547">Nucleotide-binding</keyword>
<dbReference type="AlphaFoldDB" id="A0AAC9RHD2"/>
<evidence type="ECO:0000256" key="1">
    <source>
        <dbReference type="ARBA" id="ARBA00022741"/>
    </source>
</evidence>
<gene>
    <name evidence="5" type="primary">cysA</name>
    <name evidence="4" type="ORF">BJL90_12455</name>
    <name evidence="5" type="ORF">CLFO_14060</name>
</gene>
<dbReference type="InterPro" id="IPR017871">
    <property type="entry name" value="ABC_transporter-like_CS"/>
</dbReference>
<reference evidence="4 6" key="1">
    <citation type="submission" date="2016-10" db="EMBL/GenBank/DDBJ databases">
        <title>Complete Genome Sequence of Acetogen Clostridium formicoaceticum ATCC 27076.</title>
        <authorList>
            <person name="Bao T."/>
            <person name="Cheng C."/>
            <person name="Zhao J."/>
            <person name="Yang S.-T."/>
            <person name="Wang J."/>
            <person name="Wang M."/>
        </authorList>
    </citation>
    <scope>NUCLEOTIDE SEQUENCE [LARGE SCALE GENOMIC DNA]</scope>
    <source>
        <strain evidence="4 6">ATCC 27076</strain>
    </source>
</reference>
<feature type="domain" description="ABC transporter" evidence="3">
    <location>
        <begin position="2"/>
        <end position="234"/>
    </location>
</feature>
<evidence type="ECO:0000259" key="3">
    <source>
        <dbReference type="PROSITE" id="PS50893"/>
    </source>
</evidence>
<protein>
    <submittedName>
        <fullName evidence="4">ABC transporter</fullName>
    </submittedName>
    <submittedName>
        <fullName evidence="5">Sulfate/thiosulfate import ATP-binding protein CysA</fullName>
        <ecNumber evidence="5">3.6.3.25</ecNumber>
    </submittedName>
</protein>
<dbReference type="PROSITE" id="PS00211">
    <property type="entry name" value="ABC_TRANSPORTER_1"/>
    <property type="match status" value="1"/>
</dbReference>
<dbReference type="InterPro" id="IPR050334">
    <property type="entry name" value="Molybdenum_import_ModC"/>
</dbReference>
<dbReference type="SMART" id="SM00382">
    <property type="entry name" value="AAA"/>
    <property type="match status" value="1"/>
</dbReference>
<evidence type="ECO:0000313" key="4">
    <source>
        <dbReference type="EMBL" id="AOY76601.1"/>
    </source>
</evidence>